<dbReference type="OrthoDB" id="7960093at2759"/>
<dbReference type="OMA" id="FGHWVKD"/>
<dbReference type="SUPFAM" id="SSF47565">
    <property type="entry name" value="Insect pheromone/odorant-binding proteins"/>
    <property type="match status" value="1"/>
</dbReference>
<dbReference type="CDD" id="cd23992">
    <property type="entry name" value="PBP_GOBP"/>
    <property type="match status" value="1"/>
</dbReference>
<dbReference type="Pfam" id="PF01395">
    <property type="entry name" value="PBP_GOBP"/>
    <property type="match status" value="1"/>
</dbReference>
<dbReference type="GO" id="GO:0005549">
    <property type="term" value="F:odorant binding"/>
    <property type="evidence" value="ECO:0007669"/>
    <property type="project" value="InterPro"/>
</dbReference>
<keyword evidence="2" id="KW-1185">Reference proteome</keyword>
<reference evidence="1 2" key="1">
    <citation type="journal article" date="2007" name="Nature">
        <title>Evolution of genes and genomes on the Drosophila phylogeny.</title>
        <authorList>
            <consortium name="Drosophila 12 Genomes Consortium"/>
            <person name="Clark A.G."/>
            <person name="Eisen M.B."/>
            <person name="Smith D.R."/>
            <person name="Bergman C.M."/>
            <person name="Oliver B."/>
            <person name="Markow T.A."/>
            <person name="Kaufman T.C."/>
            <person name="Kellis M."/>
            <person name="Gelbart W."/>
            <person name="Iyer V.N."/>
            <person name="Pollard D.A."/>
            <person name="Sackton T.B."/>
            <person name="Larracuente A.M."/>
            <person name="Singh N.D."/>
            <person name="Abad J.P."/>
            <person name="Abt D.N."/>
            <person name="Adryan B."/>
            <person name="Aguade M."/>
            <person name="Akashi H."/>
            <person name="Anderson W.W."/>
            <person name="Aquadro C.F."/>
            <person name="Ardell D.H."/>
            <person name="Arguello R."/>
            <person name="Artieri C.G."/>
            <person name="Barbash D.A."/>
            <person name="Barker D."/>
            <person name="Barsanti P."/>
            <person name="Batterham P."/>
            <person name="Batzoglou S."/>
            <person name="Begun D."/>
            <person name="Bhutkar A."/>
            <person name="Blanco E."/>
            <person name="Bosak S.A."/>
            <person name="Bradley R.K."/>
            <person name="Brand A.D."/>
            <person name="Brent M.R."/>
            <person name="Brooks A.N."/>
            <person name="Brown R.H."/>
            <person name="Butlin R.K."/>
            <person name="Caggese C."/>
            <person name="Calvi B.R."/>
            <person name="Bernardo de Carvalho A."/>
            <person name="Caspi A."/>
            <person name="Castrezana S."/>
            <person name="Celniker S.E."/>
            <person name="Chang J.L."/>
            <person name="Chapple C."/>
            <person name="Chatterji S."/>
            <person name="Chinwalla A."/>
            <person name="Civetta A."/>
            <person name="Clifton S.W."/>
            <person name="Comeron J.M."/>
            <person name="Costello J.C."/>
            <person name="Coyne J.A."/>
            <person name="Daub J."/>
            <person name="David R.G."/>
            <person name="Delcher A.L."/>
            <person name="Delehaunty K."/>
            <person name="Do C.B."/>
            <person name="Ebling H."/>
            <person name="Edwards K."/>
            <person name="Eickbush T."/>
            <person name="Evans J.D."/>
            <person name="Filipski A."/>
            <person name="Findeiss S."/>
            <person name="Freyhult E."/>
            <person name="Fulton L."/>
            <person name="Fulton R."/>
            <person name="Garcia A.C."/>
            <person name="Gardiner A."/>
            <person name="Garfield D.A."/>
            <person name="Garvin B.E."/>
            <person name="Gibson G."/>
            <person name="Gilbert D."/>
            <person name="Gnerre S."/>
            <person name="Godfrey J."/>
            <person name="Good R."/>
            <person name="Gotea V."/>
            <person name="Gravely B."/>
            <person name="Greenberg A.J."/>
            <person name="Griffiths-Jones S."/>
            <person name="Gross S."/>
            <person name="Guigo R."/>
            <person name="Gustafson E.A."/>
            <person name="Haerty W."/>
            <person name="Hahn M.W."/>
            <person name="Halligan D.L."/>
            <person name="Halpern A.L."/>
            <person name="Halter G.M."/>
            <person name="Han M.V."/>
            <person name="Heger A."/>
            <person name="Hillier L."/>
            <person name="Hinrichs A.S."/>
            <person name="Holmes I."/>
            <person name="Hoskins R.A."/>
            <person name="Hubisz M.J."/>
            <person name="Hultmark D."/>
            <person name="Huntley M.A."/>
            <person name="Jaffe D.B."/>
            <person name="Jagadeeshan S."/>
            <person name="Jeck W.R."/>
            <person name="Johnson J."/>
            <person name="Jones C.D."/>
            <person name="Jordan W.C."/>
            <person name="Karpen G.H."/>
            <person name="Kataoka E."/>
            <person name="Keightley P.D."/>
            <person name="Kheradpour P."/>
            <person name="Kirkness E.F."/>
            <person name="Koerich L.B."/>
            <person name="Kristiansen K."/>
            <person name="Kudrna D."/>
            <person name="Kulathinal R.J."/>
            <person name="Kumar S."/>
            <person name="Kwok R."/>
            <person name="Lander E."/>
            <person name="Langley C.H."/>
            <person name="Lapoint R."/>
            <person name="Lazzaro B.P."/>
            <person name="Lee S.J."/>
            <person name="Levesque L."/>
            <person name="Li R."/>
            <person name="Lin C.F."/>
            <person name="Lin M.F."/>
            <person name="Lindblad-Toh K."/>
            <person name="Llopart A."/>
            <person name="Long M."/>
            <person name="Low L."/>
            <person name="Lozovsky E."/>
            <person name="Lu J."/>
            <person name="Luo M."/>
            <person name="Machado C.A."/>
            <person name="Makalowski W."/>
            <person name="Marzo M."/>
            <person name="Matsuda M."/>
            <person name="Matzkin L."/>
            <person name="McAllister B."/>
            <person name="McBride C.S."/>
            <person name="McKernan B."/>
            <person name="McKernan K."/>
            <person name="Mendez-Lago M."/>
            <person name="Minx P."/>
            <person name="Mollenhauer M.U."/>
            <person name="Montooth K."/>
            <person name="Mount S.M."/>
            <person name="Mu X."/>
            <person name="Myers E."/>
            <person name="Negre B."/>
            <person name="Newfeld S."/>
            <person name="Nielsen R."/>
            <person name="Noor M.A."/>
            <person name="O'Grady P."/>
            <person name="Pachter L."/>
            <person name="Papaceit M."/>
            <person name="Parisi M.J."/>
            <person name="Parisi M."/>
            <person name="Parts L."/>
            <person name="Pedersen J.S."/>
            <person name="Pesole G."/>
            <person name="Phillippy A.M."/>
            <person name="Ponting C.P."/>
            <person name="Pop M."/>
            <person name="Porcelli D."/>
            <person name="Powell J.R."/>
            <person name="Prohaska S."/>
            <person name="Pruitt K."/>
            <person name="Puig M."/>
            <person name="Quesneville H."/>
            <person name="Ram K.R."/>
            <person name="Rand D."/>
            <person name="Rasmussen M.D."/>
            <person name="Reed L.K."/>
            <person name="Reenan R."/>
            <person name="Reily A."/>
            <person name="Remington K.A."/>
            <person name="Rieger T.T."/>
            <person name="Ritchie M.G."/>
            <person name="Robin C."/>
            <person name="Rogers Y.H."/>
            <person name="Rohde C."/>
            <person name="Rozas J."/>
            <person name="Rubenfield M.J."/>
            <person name="Ruiz A."/>
            <person name="Russo S."/>
            <person name="Salzberg S.L."/>
            <person name="Sanchez-Gracia A."/>
            <person name="Saranga D.J."/>
            <person name="Sato H."/>
            <person name="Schaeffer S.W."/>
            <person name="Schatz M.C."/>
            <person name="Schlenke T."/>
            <person name="Schwartz R."/>
            <person name="Segarra C."/>
            <person name="Singh R.S."/>
            <person name="Sirot L."/>
            <person name="Sirota M."/>
            <person name="Sisneros N.B."/>
            <person name="Smith C.D."/>
            <person name="Smith T.F."/>
            <person name="Spieth J."/>
            <person name="Stage D.E."/>
            <person name="Stark A."/>
            <person name="Stephan W."/>
            <person name="Strausberg R.L."/>
            <person name="Strempel S."/>
            <person name="Sturgill D."/>
            <person name="Sutton G."/>
            <person name="Sutton G.G."/>
            <person name="Tao W."/>
            <person name="Teichmann S."/>
            <person name="Tobari Y.N."/>
            <person name="Tomimura Y."/>
            <person name="Tsolas J.M."/>
            <person name="Valente V.L."/>
            <person name="Venter E."/>
            <person name="Venter J.C."/>
            <person name="Vicario S."/>
            <person name="Vieira F.G."/>
            <person name="Vilella A.J."/>
            <person name="Villasante A."/>
            <person name="Walenz B."/>
            <person name="Wang J."/>
            <person name="Wasserman M."/>
            <person name="Watts T."/>
            <person name="Wilson D."/>
            <person name="Wilson R.K."/>
            <person name="Wing R.A."/>
            <person name="Wolfner M.F."/>
            <person name="Wong A."/>
            <person name="Wong G.K."/>
            <person name="Wu C.I."/>
            <person name="Wu G."/>
            <person name="Yamamoto D."/>
            <person name="Yang H.P."/>
            <person name="Yang S.P."/>
            <person name="Yorke J.A."/>
            <person name="Yoshida K."/>
            <person name="Zdobnov E."/>
            <person name="Zhang P."/>
            <person name="Zhang Y."/>
            <person name="Zimin A.V."/>
            <person name="Baldwin J."/>
            <person name="Abdouelleil A."/>
            <person name="Abdulkadir J."/>
            <person name="Abebe A."/>
            <person name="Abera B."/>
            <person name="Abreu J."/>
            <person name="Acer S.C."/>
            <person name="Aftuck L."/>
            <person name="Alexander A."/>
            <person name="An P."/>
            <person name="Anderson E."/>
            <person name="Anderson S."/>
            <person name="Arachi H."/>
            <person name="Azer M."/>
            <person name="Bachantsang P."/>
            <person name="Barry A."/>
            <person name="Bayul T."/>
            <person name="Berlin A."/>
            <person name="Bessette D."/>
            <person name="Bloom T."/>
            <person name="Blye J."/>
            <person name="Boguslavskiy L."/>
            <person name="Bonnet C."/>
            <person name="Boukhgalter B."/>
            <person name="Bourzgui I."/>
            <person name="Brown A."/>
            <person name="Cahill P."/>
            <person name="Channer S."/>
            <person name="Cheshatsang Y."/>
            <person name="Chuda L."/>
            <person name="Citroen M."/>
            <person name="Collymore A."/>
            <person name="Cooke P."/>
            <person name="Costello M."/>
            <person name="D'Aco K."/>
            <person name="Daza R."/>
            <person name="De Haan G."/>
            <person name="DeGray S."/>
            <person name="DeMaso C."/>
            <person name="Dhargay N."/>
            <person name="Dooley K."/>
            <person name="Dooley E."/>
            <person name="Doricent M."/>
            <person name="Dorje P."/>
            <person name="Dorjee K."/>
            <person name="Dupes A."/>
            <person name="Elong R."/>
            <person name="Falk J."/>
            <person name="Farina A."/>
            <person name="Faro S."/>
            <person name="Ferguson D."/>
            <person name="Fisher S."/>
            <person name="Foley C.D."/>
            <person name="Franke A."/>
            <person name="Friedrich D."/>
            <person name="Gadbois L."/>
            <person name="Gearin G."/>
            <person name="Gearin C.R."/>
            <person name="Giannoukos G."/>
            <person name="Goode T."/>
            <person name="Graham J."/>
            <person name="Grandbois E."/>
            <person name="Grewal S."/>
            <person name="Gyaltsen K."/>
            <person name="Hafez N."/>
            <person name="Hagos B."/>
            <person name="Hall J."/>
            <person name="Henson C."/>
            <person name="Hollinger A."/>
            <person name="Honan T."/>
            <person name="Huard M.D."/>
            <person name="Hughes L."/>
            <person name="Hurhula B."/>
            <person name="Husby M.E."/>
            <person name="Kamat A."/>
            <person name="Kanga B."/>
            <person name="Kashin S."/>
            <person name="Khazanovich D."/>
            <person name="Kisner P."/>
            <person name="Lance K."/>
            <person name="Lara M."/>
            <person name="Lee W."/>
            <person name="Lennon N."/>
            <person name="Letendre F."/>
            <person name="LeVine R."/>
            <person name="Lipovsky A."/>
            <person name="Liu X."/>
            <person name="Liu J."/>
            <person name="Liu S."/>
            <person name="Lokyitsang T."/>
            <person name="Lokyitsang Y."/>
            <person name="Lubonja R."/>
            <person name="Lui A."/>
            <person name="MacDonald P."/>
            <person name="Magnisalis V."/>
            <person name="Maru K."/>
            <person name="Matthews C."/>
            <person name="McCusker W."/>
            <person name="McDonough S."/>
            <person name="Mehta T."/>
            <person name="Meldrim J."/>
            <person name="Meneus L."/>
            <person name="Mihai O."/>
            <person name="Mihalev A."/>
            <person name="Mihova T."/>
            <person name="Mittelman R."/>
            <person name="Mlenga V."/>
            <person name="Montmayeur A."/>
            <person name="Mulrain L."/>
            <person name="Navidi A."/>
            <person name="Naylor J."/>
            <person name="Negash T."/>
            <person name="Nguyen T."/>
            <person name="Nguyen N."/>
            <person name="Nicol R."/>
            <person name="Norbu C."/>
            <person name="Norbu N."/>
            <person name="Novod N."/>
            <person name="O'Neill B."/>
            <person name="Osman S."/>
            <person name="Markiewicz E."/>
            <person name="Oyono O.L."/>
            <person name="Patti C."/>
            <person name="Phunkhang P."/>
            <person name="Pierre F."/>
            <person name="Priest M."/>
            <person name="Raghuraman S."/>
            <person name="Rege F."/>
            <person name="Reyes R."/>
            <person name="Rise C."/>
            <person name="Rogov P."/>
            <person name="Ross K."/>
            <person name="Ryan E."/>
            <person name="Settipalli S."/>
            <person name="Shea T."/>
            <person name="Sherpa N."/>
            <person name="Shi L."/>
            <person name="Shih D."/>
            <person name="Sparrow T."/>
            <person name="Spaulding J."/>
            <person name="Stalker J."/>
            <person name="Stange-Thomann N."/>
            <person name="Stavropoulos S."/>
            <person name="Stone C."/>
            <person name="Strader C."/>
            <person name="Tesfaye S."/>
            <person name="Thomson T."/>
            <person name="Thoulutsang Y."/>
            <person name="Thoulutsang D."/>
            <person name="Topham K."/>
            <person name="Topping I."/>
            <person name="Tsamla T."/>
            <person name="Vassiliev H."/>
            <person name="Vo A."/>
            <person name="Wangchuk T."/>
            <person name="Wangdi T."/>
            <person name="Weiand M."/>
            <person name="Wilkinson J."/>
            <person name="Wilson A."/>
            <person name="Yadav S."/>
            <person name="Young G."/>
            <person name="Yu Q."/>
            <person name="Zembek L."/>
            <person name="Zhong D."/>
            <person name="Zimmer A."/>
            <person name="Zwirko Z."/>
            <person name="Jaffe D.B."/>
            <person name="Alvarez P."/>
            <person name="Brockman W."/>
            <person name="Butler J."/>
            <person name="Chin C."/>
            <person name="Gnerre S."/>
            <person name="Grabherr M."/>
            <person name="Kleber M."/>
            <person name="Mauceli E."/>
            <person name="MacCallum I."/>
        </authorList>
    </citation>
    <scope>NUCLEOTIDE SEQUENCE [LARGE SCALE GENOMIC DNA]</scope>
    <source>
        <strain evidence="2">MSH-3 / Tucson 14011-0111.49</strain>
    </source>
</reference>
<organism evidence="2">
    <name type="scientific">Drosophila persimilis</name>
    <name type="common">Fruit fly</name>
    <dbReference type="NCBI Taxonomy" id="7234"/>
    <lineage>
        <taxon>Eukaryota</taxon>
        <taxon>Metazoa</taxon>
        <taxon>Ecdysozoa</taxon>
        <taxon>Arthropoda</taxon>
        <taxon>Hexapoda</taxon>
        <taxon>Insecta</taxon>
        <taxon>Pterygota</taxon>
        <taxon>Neoptera</taxon>
        <taxon>Endopterygota</taxon>
        <taxon>Diptera</taxon>
        <taxon>Brachycera</taxon>
        <taxon>Muscomorpha</taxon>
        <taxon>Ephydroidea</taxon>
        <taxon>Drosophilidae</taxon>
        <taxon>Drosophila</taxon>
        <taxon>Sophophora</taxon>
    </lineage>
</organism>
<name>B4GPM3_DROPE</name>
<protein>
    <submittedName>
        <fullName evidence="1">GL13903</fullName>
    </submittedName>
</protein>
<dbReference type="Proteomes" id="UP000008744">
    <property type="component" value="Unassembled WGS sequence"/>
</dbReference>
<evidence type="ECO:0000313" key="1">
    <source>
        <dbReference type="EMBL" id="EDW39106.1"/>
    </source>
</evidence>
<dbReference type="KEGG" id="dpe:6595128"/>
<dbReference type="STRING" id="7234.B4GPM3"/>
<dbReference type="InterPro" id="IPR006170">
    <property type="entry name" value="PBP/GOBP"/>
</dbReference>
<proteinExistence type="predicted"/>
<dbReference type="GeneID" id="6595128"/>
<gene>
    <name evidence="1" type="primary">Dper\GL13903</name>
    <name evidence="1" type="ORF">Dper_GL13903</name>
    <name evidence="1" type="ORF">GL13903</name>
</gene>
<dbReference type="InterPro" id="IPR036728">
    <property type="entry name" value="PBP_GOBP_sf"/>
</dbReference>
<accession>B4GPM3</accession>
<dbReference type="eggNOG" id="ENOG502T953">
    <property type="taxonomic scope" value="Eukaryota"/>
</dbReference>
<dbReference type="CTD" id="43496"/>
<dbReference type="PhylomeDB" id="B4GPM3"/>
<dbReference type="AlphaFoldDB" id="B4GPM3"/>
<evidence type="ECO:0000313" key="2">
    <source>
        <dbReference type="Proteomes" id="UP000008744"/>
    </source>
</evidence>
<sequence>MADDDDDHPRAAERTAEYSSWSCLLLLAVPSTRAASDWQLPSPEQVYKDLDSCRLQSLSDGQDAETLRCLVEKLGLWSDESGYNSKRIAKIFAGHNQMEELQLVVGYCNRREQRLNQPNEWAYQAYKCATSGRFGHWVKDYMKQKKR</sequence>
<dbReference type="Gene3D" id="1.10.238.20">
    <property type="entry name" value="Pheromone/general odorant binding protein domain"/>
    <property type="match status" value="1"/>
</dbReference>
<dbReference type="EMBL" id="CH479186">
    <property type="protein sequence ID" value="EDW39106.1"/>
    <property type="molecule type" value="Genomic_DNA"/>
</dbReference>
<dbReference type="HOGENOM" id="CLU_1867278_0_0_1"/>